<evidence type="ECO:0000313" key="2">
    <source>
        <dbReference type="EMBL" id="KAG6739496.1"/>
    </source>
</evidence>
<evidence type="ECO:0000313" key="3">
    <source>
        <dbReference type="Proteomes" id="UP000886885"/>
    </source>
</evidence>
<name>A0A8X7XVU8_POPTO</name>
<dbReference type="Pfam" id="PF10358">
    <property type="entry name" value="NT-C2"/>
    <property type="match status" value="1"/>
</dbReference>
<keyword evidence="3" id="KW-1185">Reference proteome</keyword>
<dbReference type="PANTHER" id="PTHR33414">
    <property type="entry name" value="PROTEIN PLASTID MOVEMENT IMPAIRED 1-RELATED 1"/>
    <property type="match status" value="1"/>
</dbReference>
<reference evidence="2" key="1">
    <citation type="journal article" date="2020" name="bioRxiv">
        <title>Hybrid origin of Populus tomentosa Carr. identified through genome sequencing and phylogenomic analysis.</title>
        <authorList>
            <person name="An X."/>
            <person name="Gao K."/>
            <person name="Chen Z."/>
            <person name="Li J."/>
            <person name="Yang X."/>
            <person name="Yang X."/>
            <person name="Zhou J."/>
            <person name="Guo T."/>
            <person name="Zhao T."/>
            <person name="Huang S."/>
            <person name="Miao D."/>
            <person name="Khan W.U."/>
            <person name="Rao P."/>
            <person name="Ye M."/>
            <person name="Lei B."/>
            <person name="Liao W."/>
            <person name="Wang J."/>
            <person name="Ji L."/>
            <person name="Li Y."/>
            <person name="Guo B."/>
            <person name="Mustafa N.S."/>
            <person name="Li S."/>
            <person name="Yun Q."/>
            <person name="Keller S.R."/>
            <person name="Mao J."/>
            <person name="Zhang R."/>
            <person name="Strauss S.H."/>
        </authorList>
    </citation>
    <scope>NUCLEOTIDE SEQUENCE</scope>
    <source>
        <strain evidence="2">GM15</strain>
        <tissue evidence="2">Leaf</tissue>
    </source>
</reference>
<organism evidence="2 3">
    <name type="scientific">Populus tomentosa</name>
    <name type="common">Chinese white poplar</name>
    <dbReference type="NCBI Taxonomy" id="118781"/>
    <lineage>
        <taxon>Eukaryota</taxon>
        <taxon>Viridiplantae</taxon>
        <taxon>Streptophyta</taxon>
        <taxon>Embryophyta</taxon>
        <taxon>Tracheophyta</taxon>
        <taxon>Spermatophyta</taxon>
        <taxon>Magnoliopsida</taxon>
        <taxon>eudicotyledons</taxon>
        <taxon>Gunneridae</taxon>
        <taxon>Pentapetalae</taxon>
        <taxon>rosids</taxon>
        <taxon>fabids</taxon>
        <taxon>Malpighiales</taxon>
        <taxon>Salicaceae</taxon>
        <taxon>Saliceae</taxon>
        <taxon>Populus</taxon>
    </lineage>
</organism>
<dbReference type="PANTHER" id="PTHR33414:SF10">
    <property type="entry name" value="PROTEIN PLASTID MOVEMENT IMPAIRED 1-RELATED 2"/>
    <property type="match status" value="1"/>
</dbReference>
<proteinExistence type="predicted"/>
<gene>
    <name evidence="2" type="ORF">POTOM_057094</name>
</gene>
<evidence type="ECO:0000259" key="1">
    <source>
        <dbReference type="Pfam" id="PF10358"/>
    </source>
</evidence>
<sequence length="226" mass="25874">MELEDGKAHIGCQKFNICFFLHVHSIEGLPSFNGINLSVHWRTKDVVFRTRAAKVLKGMDEFDETLMHKCSIYVSNNGMLWRIESVPSDLNCQPPLSSQCVDAKSFHDVSPNLGLKLSKSIYFLYEKLVEVNWHNSEELDTLSDHIQQLKPTFHSEFEFDIDDRGDEYDNIKFSVAEQGIEMSEMEQMESEQDAAIQTSDGSAIETINVDEIIKDVDLALEDWSFN</sequence>
<dbReference type="AlphaFoldDB" id="A0A8X7XVU8"/>
<feature type="domain" description="C2 NT-type" evidence="1">
    <location>
        <begin position="13"/>
        <end position="79"/>
    </location>
</feature>
<dbReference type="Proteomes" id="UP000886885">
    <property type="component" value="Chromosome 18D"/>
</dbReference>
<dbReference type="InterPro" id="IPR019448">
    <property type="entry name" value="NT-C2"/>
</dbReference>
<dbReference type="EMBL" id="JAAWWB010000036">
    <property type="protein sequence ID" value="KAG6739496.1"/>
    <property type="molecule type" value="Genomic_DNA"/>
</dbReference>
<protein>
    <recommendedName>
        <fullName evidence="1">C2 NT-type domain-containing protein</fullName>
    </recommendedName>
</protein>
<comment type="caution">
    <text evidence="2">The sequence shown here is derived from an EMBL/GenBank/DDBJ whole genome shotgun (WGS) entry which is preliminary data.</text>
</comment>
<dbReference type="OrthoDB" id="2019483at2759"/>
<accession>A0A8X7XVU8</accession>
<dbReference type="InterPro" id="IPR039614">
    <property type="entry name" value="PMI1-like"/>
</dbReference>